<evidence type="ECO:0008006" key="10">
    <source>
        <dbReference type="Google" id="ProtNLM"/>
    </source>
</evidence>
<proteinExistence type="inferred from homology"/>
<name>A0A7S2ZSB2_9RHOD</name>
<evidence type="ECO:0000256" key="7">
    <source>
        <dbReference type="ARBA" id="ARBA00023310"/>
    </source>
</evidence>
<protein>
    <recommendedName>
        <fullName evidence="10">ATP synthase subunit delta, chloroplastic</fullName>
    </recommendedName>
</protein>
<dbReference type="PROSITE" id="PS00389">
    <property type="entry name" value="ATPASE_DELTA"/>
    <property type="match status" value="1"/>
</dbReference>
<evidence type="ECO:0000313" key="9">
    <source>
        <dbReference type="EMBL" id="CAE0049817.1"/>
    </source>
</evidence>
<dbReference type="PRINTS" id="PR00125">
    <property type="entry name" value="ATPASEDELTA"/>
</dbReference>
<dbReference type="InterPro" id="IPR000711">
    <property type="entry name" value="ATPase_OSCP/dsu"/>
</dbReference>
<evidence type="ECO:0000256" key="3">
    <source>
        <dbReference type="ARBA" id="ARBA00022448"/>
    </source>
</evidence>
<evidence type="ECO:0000313" key="8">
    <source>
        <dbReference type="EMBL" id="CAE0049816.1"/>
    </source>
</evidence>
<evidence type="ECO:0000256" key="5">
    <source>
        <dbReference type="ARBA" id="ARBA00023065"/>
    </source>
</evidence>
<dbReference type="Gene3D" id="1.10.520.20">
    <property type="entry name" value="N-terminal domain of the delta subunit of the F1F0-ATP synthase"/>
    <property type="match status" value="1"/>
</dbReference>
<dbReference type="SUPFAM" id="SSF47928">
    <property type="entry name" value="N-terminal domain of the delta subunit of the F1F0-ATP synthase"/>
    <property type="match status" value="1"/>
</dbReference>
<evidence type="ECO:0000256" key="2">
    <source>
        <dbReference type="ARBA" id="ARBA00007046"/>
    </source>
</evidence>
<evidence type="ECO:0000256" key="1">
    <source>
        <dbReference type="ARBA" id="ARBA00004370"/>
    </source>
</evidence>
<accession>A0A7S2ZSB2</accession>
<comment type="similarity">
    <text evidence="2">Belongs to the ATPase delta chain family.</text>
</comment>
<dbReference type="Pfam" id="PF00213">
    <property type="entry name" value="OSCP"/>
    <property type="match status" value="1"/>
</dbReference>
<evidence type="ECO:0000256" key="6">
    <source>
        <dbReference type="ARBA" id="ARBA00023136"/>
    </source>
</evidence>
<gene>
    <name evidence="8" type="ORF">RMAR00112_LOCUS17815</name>
    <name evidence="9" type="ORF">RMAR00112_LOCUS17816</name>
</gene>
<comment type="subcellular location">
    <subcellularLocation>
        <location evidence="1">Membrane</location>
    </subcellularLocation>
</comment>
<keyword evidence="6" id="KW-0472">Membrane</keyword>
<evidence type="ECO:0000256" key="4">
    <source>
        <dbReference type="ARBA" id="ARBA00022781"/>
    </source>
</evidence>
<keyword evidence="7" id="KW-0066">ATP synthesis</keyword>
<keyword evidence="4" id="KW-0375">Hydrogen ion transport</keyword>
<sequence>MSSRAIFAKIAQPYAEALLDTIGSGTDVTKEIKLIANTLSNSSELQALFSNPMVTSEAKKDLLEKAFGKEINPKLLIFLKVLADRKRLNMLDAVIEKYLEIAYENANITLAKVVASVPLSNEQQQALISKIKAMTQSSEVELLTQVDSDLIGGLTIQIGSQVIDTSLQGQIKQMASHLDINL</sequence>
<keyword evidence="3" id="KW-0813">Transport</keyword>
<dbReference type="EMBL" id="HBHW01023229">
    <property type="protein sequence ID" value="CAE0049816.1"/>
    <property type="molecule type" value="Transcribed_RNA"/>
</dbReference>
<reference evidence="8" key="1">
    <citation type="submission" date="2021-01" db="EMBL/GenBank/DDBJ databases">
        <authorList>
            <person name="Corre E."/>
            <person name="Pelletier E."/>
            <person name="Niang G."/>
            <person name="Scheremetjew M."/>
            <person name="Finn R."/>
            <person name="Kale V."/>
            <person name="Holt S."/>
            <person name="Cochrane G."/>
            <person name="Meng A."/>
            <person name="Brown T."/>
            <person name="Cohen L."/>
        </authorList>
    </citation>
    <scope>NUCLEOTIDE SEQUENCE</scope>
    <source>
        <strain evidence="8">CCMP 769</strain>
    </source>
</reference>
<dbReference type="NCBIfam" id="TIGR01145">
    <property type="entry name" value="ATP_synt_delta"/>
    <property type="match status" value="1"/>
</dbReference>
<keyword evidence="5" id="KW-0406">Ion transport</keyword>
<dbReference type="EMBL" id="HBHW01023230">
    <property type="protein sequence ID" value="CAE0049817.1"/>
    <property type="molecule type" value="Transcribed_RNA"/>
</dbReference>
<dbReference type="HAMAP" id="MF_01416">
    <property type="entry name" value="ATP_synth_delta_bact"/>
    <property type="match status" value="1"/>
</dbReference>
<dbReference type="InterPro" id="IPR026015">
    <property type="entry name" value="ATP_synth_OSCP/delta_N_sf"/>
</dbReference>
<dbReference type="PANTHER" id="PTHR11910">
    <property type="entry name" value="ATP SYNTHASE DELTA CHAIN"/>
    <property type="match status" value="1"/>
</dbReference>
<dbReference type="GO" id="GO:0016020">
    <property type="term" value="C:membrane"/>
    <property type="evidence" value="ECO:0007669"/>
    <property type="project" value="UniProtKB-SubCell"/>
</dbReference>
<dbReference type="AlphaFoldDB" id="A0A7S2ZSB2"/>
<organism evidence="8">
    <name type="scientific">Rhodosorus marinus</name>
    <dbReference type="NCBI Taxonomy" id="101924"/>
    <lineage>
        <taxon>Eukaryota</taxon>
        <taxon>Rhodophyta</taxon>
        <taxon>Stylonematophyceae</taxon>
        <taxon>Stylonematales</taxon>
        <taxon>Stylonemataceae</taxon>
        <taxon>Rhodosorus</taxon>
    </lineage>
</organism>
<dbReference type="InterPro" id="IPR020781">
    <property type="entry name" value="ATPase_OSCP/d_CS"/>
</dbReference>
<dbReference type="GO" id="GO:0046933">
    <property type="term" value="F:proton-transporting ATP synthase activity, rotational mechanism"/>
    <property type="evidence" value="ECO:0007669"/>
    <property type="project" value="InterPro"/>
</dbReference>